<feature type="region of interest" description="Disordered" evidence="1">
    <location>
        <begin position="22"/>
        <end position="54"/>
    </location>
</feature>
<protein>
    <recommendedName>
        <fullName evidence="4">BTB domain-containing protein</fullName>
    </recommendedName>
</protein>
<feature type="compositionally biased region" description="Low complexity" evidence="1">
    <location>
        <begin position="228"/>
        <end position="242"/>
    </location>
</feature>
<evidence type="ECO:0000256" key="1">
    <source>
        <dbReference type="SAM" id="MobiDB-lite"/>
    </source>
</evidence>
<feature type="region of interest" description="Disordered" evidence="1">
    <location>
        <begin position="223"/>
        <end position="249"/>
    </location>
</feature>
<feature type="region of interest" description="Disordered" evidence="1">
    <location>
        <begin position="140"/>
        <end position="169"/>
    </location>
</feature>
<feature type="compositionally biased region" description="Polar residues" evidence="1">
    <location>
        <begin position="140"/>
        <end position="166"/>
    </location>
</feature>
<feature type="region of interest" description="Disordered" evidence="1">
    <location>
        <begin position="100"/>
        <end position="123"/>
    </location>
</feature>
<dbReference type="Proteomes" id="UP000693738">
    <property type="component" value="Unassembled WGS sequence"/>
</dbReference>
<dbReference type="AlphaFoldDB" id="A0A8J2IGR9"/>
<reference evidence="2" key="1">
    <citation type="submission" date="2021-05" db="EMBL/GenBank/DDBJ databases">
        <authorList>
            <person name="Khan N."/>
        </authorList>
    </citation>
    <scope>NUCLEOTIDE SEQUENCE</scope>
</reference>
<sequence>MDLKRLEKMKALCPSRKSMMDFLYNGDPPSDSEKPNTFEVGRVPSPPKDGNVAKEPLRDITNLQPSLNVGVQYEVVKRDRTTARKKNAGSAIIGHVLSNSHDEGNCVSKDSETPGDDASSITSERIKLNPNAPVFVQKQAPEQSSVGSPTFEISSQDLSDFNSEQSEPIDDGSLNQFEDVEPPAICTPTREVAGIENLPAHNEQAQPVTGESPYDHCLATETERTDTSTDTFFSGKSTSKSSLDNDESISPVTEKNTFKEYEATEPHSLDNPYCKATDAQSFGNPYYEIEDHQSSPNYRERLDTIFEEPETEKNETSEVNFISHAITNHLTLSPNELTATCSGSSITESETSDSMMSDSLGVVEPYSPENTTNGPVDAERKKQTIRFDRDGDLYLEVGKKHVRIMLVDSRALGRASARLRDIISQSTTEDTGHRWTISFPEDDPKSFAIILNLVHTRFEKVPTQLTLDRLYDVCTLAKKYGMTSVLRPVAERWYLSARTLEKASIFKMALIAWEFGFRTDFGEILGYITHNCSTDEDSQLVFGPDEQRLSDNDILKKLLVLTCIEEHLSGKLCGTRHGRADVCLMLGNMFSKAEEEGIMDLFTPGGRHQDCTSLNMSLTTLEQKVSNVAAFMDICGLCVGVAEMLKEIREQLGRAADPLYRSHINTMAAHAAKVRMLSEDGREDD</sequence>
<dbReference type="EMBL" id="CAJSTJ010000111">
    <property type="protein sequence ID" value="CAG7556901.1"/>
    <property type="molecule type" value="Genomic_DNA"/>
</dbReference>
<evidence type="ECO:0000313" key="3">
    <source>
        <dbReference type="Proteomes" id="UP000693738"/>
    </source>
</evidence>
<comment type="caution">
    <text evidence="2">The sequence shown here is derived from an EMBL/GenBank/DDBJ whole genome shotgun (WGS) entry which is preliminary data.</text>
</comment>
<accession>A0A8J2IGR9</accession>
<organism evidence="2 3">
    <name type="scientific">Fusarium equiseti</name>
    <name type="common">Fusarium scirpi</name>
    <dbReference type="NCBI Taxonomy" id="61235"/>
    <lineage>
        <taxon>Eukaryota</taxon>
        <taxon>Fungi</taxon>
        <taxon>Dikarya</taxon>
        <taxon>Ascomycota</taxon>
        <taxon>Pezizomycotina</taxon>
        <taxon>Sordariomycetes</taxon>
        <taxon>Hypocreomycetidae</taxon>
        <taxon>Hypocreales</taxon>
        <taxon>Nectriaceae</taxon>
        <taxon>Fusarium</taxon>
        <taxon>Fusarium incarnatum-equiseti species complex</taxon>
    </lineage>
</organism>
<gene>
    <name evidence="2" type="ORF">FEQUK3_LOCUS2635</name>
</gene>
<evidence type="ECO:0008006" key="4">
    <source>
        <dbReference type="Google" id="ProtNLM"/>
    </source>
</evidence>
<evidence type="ECO:0000313" key="2">
    <source>
        <dbReference type="EMBL" id="CAG7556901.1"/>
    </source>
</evidence>
<proteinExistence type="predicted"/>
<feature type="compositionally biased region" description="Basic and acidic residues" evidence="1">
    <location>
        <begin position="100"/>
        <end position="112"/>
    </location>
</feature>
<name>A0A8J2IGR9_FUSEQ</name>